<evidence type="ECO:0000256" key="1">
    <source>
        <dbReference type="ARBA" id="ARBA00022679"/>
    </source>
</evidence>
<dbReference type="PANTHER" id="PTHR48013:SF6">
    <property type="entry name" value="MAP KINASE KINASE MKK1_SSP32-RELATED"/>
    <property type="match status" value="1"/>
</dbReference>
<dbReference type="GO" id="GO:0004708">
    <property type="term" value="F:MAP kinase kinase activity"/>
    <property type="evidence" value="ECO:0007669"/>
    <property type="project" value="UniProtKB-EC"/>
</dbReference>
<dbReference type="EMBL" id="MU801894">
    <property type="protein sequence ID" value="KAJ3989860.1"/>
    <property type="molecule type" value="Genomic_DNA"/>
</dbReference>
<feature type="compositionally biased region" description="Polar residues" evidence="8">
    <location>
        <begin position="467"/>
        <end position="483"/>
    </location>
</feature>
<feature type="region of interest" description="Disordered" evidence="8">
    <location>
        <begin position="1"/>
        <end position="85"/>
    </location>
</feature>
<evidence type="ECO:0000256" key="3">
    <source>
        <dbReference type="ARBA" id="ARBA00022777"/>
    </source>
</evidence>
<keyword evidence="1" id="KW-0808">Transferase</keyword>
<keyword evidence="4 7" id="KW-0067">ATP-binding</keyword>
<dbReference type="Proteomes" id="UP001163850">
    <property type="component" value="Unassembled WGS sequence"/>
</dbReference>
<evidence type="ECO:0000256" key="4">
    <source>
        <dbReference type="ARBA" id="ARBA00022840"/>
    </source>
</evidence>
<keyword evidence="3 10" id="KW-0418">Kinase</keyword>
<dbReference type="GO" id="GO:0060237">
    <property type="term" value="P:regulation of fungal-type cell wall organization"/>
    <property type="evidence" value="ECO:0007669"/>
    <property type="project" value="TreeGrafter"/>
</dbReference>
<accession>A0AA38UX57</accession>
<dbReference type="SMART" id="SM00220">
    <property type="entry name" value="S_TKc"/>
    <property type="match status" value="1"/>
</dbReference>
<feature type="region of interest" description="Disordered" evidence="8">
    <location>
        <begin position="458"/>
        <end position="490"/>
    </location>
</feature>
<reference evidence="10" key="1">
    <citation type="submission" date="2022-08" db="EMBL/GenBank/DDBJ databases">
        <authorList>
            <consortium name="DOE Joint Genome Institute"/>
            <person name="Min B."/>
            <person name="Riley R."/>
            <person name="Sierra-Patev S."/>
            <person name="Naranjo-Ortiz M."/>
            <person name="Looney B."/>
            <person name="Konkel Z."/>
            <person name="Slot J.C."/>
            <person name="Sakamoto Y."/>
            <person name="Steenwyk J.L."/>
            <person name="Rokas A."/>
            <person name="Carro J."/>
            <person name="Camarero S."/>
            <person name="Ferreira P."/>
            <person name="Molpeceres G."/>
            <person name="Ruiz-Duenas F.J."/>
            <person name="Serrano A."/>
            <person name="Henrissat B."/>
            <person name="Drula E."/>
            <person name="Hughes K.W."/>
            <person name="Mata J.L."/>
            <person name="Ishikawa N.K."/>
            <person name="Vargas-Isla R."/>
            <person name="Ushijima S."/>
            <person name="Smith C.A."/>
            <person name="Ahrendt S."/>
            <person name="Andreopoulos W."/>
            <person name="He G."/>
            <person name="Labutti K."/>
            <person name="Lipzen A."/>
            <person name="Ng V."/>
            <person name="Sandor L."/>
            <person name="Barry K."/>
            <person name="Martinez A.T."/>
            <person name="Xiao Y."/>
            <person name="Gibbons J.G."/>
            <person name="Terashima K."/>
            <person name="Hibbett D.S."/>
            <person name="Grigoriev I.V."/>
        </authorList>
    </citation>
    <scope>NUCLEOTIDE SEQUENCE</scope>
    <source>
        <strain evidence="10">TFB7829</strain>
    </source>
</reference>
<dbReference type="InterPro" id="IPR011009">
    <property type="entry name" value="Kinase-like_dom_sf"/>
</dbReference>
<dbReference type="PROSITE" id="PS50011">
    <property type="entry name" value="PROTEIN_KINASE_DOM"/>
    <property type="match status" value="1"/>
</dbReference>
<dbReference type="SUPFAM" id="SSF56112">
    <property type="entry name" value="Protein kinase-like (PK-like)"/>
    <property type="match status" value="1"/>
</dbReference>
<dbReference type="PANTHER" id="PTHR48013">
    <property type="entry name" value="DUAL SPECIFICITY MITOGEN-ACTIVATED PROTEIN KINASE KINASE 5-RELATED"/>
    <property type="match status" value="1"/>
</dbReference>
<dbReference type="Gene3D" id="1.10.510.10">
    <property type="entry name" value="Transferase(Phosphotransferase) domain 1"/>
    <property type="match status" value="1"/>
</dbReference>
<dbReference type="FunFam" id="1.10.510.10:FF:000263">
    <property type="entry name" value="MAP kinase skh1/pek1"/>
    <property type="match status" value="1"/>
</dbReference>
<protein>
    <recommendedName>
        <fullName evidence="6">mitogen-activated protein kinase kinase</fullName>
        <ecNumber evidence="6">2.7.12.2</ecNumber>
    </recommendedName>
</protein>
<name>A0AA38UX57_9AGAR</name>
<feature type="compositionally biased region" description="Low complexity" evidence="8">
    <location>
        <begin position="50"/>
        <end position="68"/>
    </location>
</feature>
<evidence type="ECO:0000256" key="8">
    <source>
        <dbReference type="SAM" id="MobiDB-lite"/>
    </source>
</evidence>
<dbReference type="InterPro" id="IPR017441">
    <property type="entry name" value="Protein_kinase_ATP_BS"/>
</dbReference>
<dbReference type="AlphaFoldDB" id="A0AA38UX57"/>
<sequence length="490" mass="54219">MQTSQLSRPPLHLKGPRERLSRPVSPSPSTMILPETPPLNIKKVNPLHPPNSSSVSPPNSSPRKSPAPVLTLNIPTPRSRSATPKPRIQINIPMNHSADDDSYRYYGGGPTTVVSSGGSADETTIRPVRTARPLITIAMPSKQDEPLETIRHAIDSMRVTDDEVDSVAQEAVFSDDVLEEICRIGEGAGGAVHKVKDKRTNKIMARKTITTREAPMKQLERELSIMSSTKHINIIEFHGAYMSPSSSEVKILMDFCEGGSLESVSKQIKERDAFVGEKIAGRLAEGILQGLAYLYTKKTIHRDIKPSNILLSSRGIVKLCDFGVSGKLDGSMAYTFTGTSFYMAPERICGHEYTIRSDVWSTGISLLELVQKRFPFPNDLPPIELMMYITTGEPPQLENEGGVIWSADMKDFIKQTLIVDASTRPTPKDMLSHPWIVENMKQEVNMARWLRQVWDWKKPRDDASRSRPGTANGHSRPSASDSASPKAEDA</sequence>
<dbReference type="PROSITE" id="PS00107">
    <property type="entry name" value="PROTEIN_KINASE_ATP"/>
    <property type="match status" value="1"/>
</dbReference>
<feature type="compositionally biased region" description="Polar residues" evidence="8">
    <location>
        <begin position="73"/>
        <end position="82"/>
    </location>
</feature>
<dbReference type="EC" id="2.7.12.2" evidence="6"/>
<proteinExistence type="inferred from homology"/>
<feature type="domain" description="Protein kinase" evidence="9">
    <location>
        <begin position="178"/>
        <end position="436"/>
    </location>
</feature>
<dbReference type="GO" id="GO:0005524">
    <property type="term" value="F:ATP binding"/>
    <property type="evidence" value="ECO:0007669"/>
    <property type="project" value="UniProtKB-UniRule"/>
</dbReference>
<dbReference type="Gene3D" id="3.30.200.20">
    <property type="entry name" value="Phosphorylase Kinase, domain 1"/>
    <property type="match status" value="1"/>
</dbReference>
<comment type="similarity">
    <text evidence="5">Belongs to the protein kinase superfamily. STE Ser/Thr protein kinase family. MAP kinase kinase subfamily.</text>
</comment>
<comment type="caution">
    <text evidence="10">The sequence shown here is derived from an EMBL/GenBank/DDBJ whole genome shotgun (WGS) entry which is preliminary data.</text>
</comment>
<evidence type="ECO:0000313" key="11">
    <source>
        <dbReference type="Proteomes" id="UP001163850"/>
    </source>
</evidence>
<evidence type="ECO:0000256" key="5">
    <source>
        <dbReference type="ARBA" id="ARBA00038035"/>
    </source>
</evidence>
<evidence type="ECO:0000256" key="6">
    <source>
        <dbReference type="ARBA" id="ARBA00038999"/>
    </source>
</evidence>
<evidence type="ECO:0000256" key="2">
    <source>
        <dbReference type="ARBA" id="ARBA00022741"/>
    </source>
</evidence>
<dbReference type="InterPro" id="IPR000719">
    <property type="entry name" value="Prot_kinase_dom"/>
</dbReference>
<dbReference type="GO" id="GO:0000196">
    <property type="term" value="P:cell integrity MAPK cascade"/>
    <property type="evidence" value="ECO:0007669"/>
    <property type="project" value="TreeGrafter"/>
</dbReference>
<gene>
    <name evidence="10" type="ORF">F5890DRAFT_1483247</name>
</gene>
<dbReference type="Pfam" id="PF00069">
    <property type="entry name" value="Pkinase"/>
    <property type="match status" value="1"/>
</dbReference>
<feature type="binding site" evidence="7">
    <location>
        <position position="217"/>
    </location>
    <ligand>
        <name>ATP</name>
        <dbReference type="ChEBI" id="CHEBI:30616"/>
    </ligand>
</feature>
<organism evidence="10 11">
    <name type="scientific">Lentinula detonsa</name>
    <dbReference type="NCBI Taxonomy" id="2804962"/>
    <lineage>
        <taxon>Eukaryota</taxon>
        <taxon>Fungi</taxon>
        <taxon>Dikarya</taxon>
        <taxon>Basidiomycota</taxon>
        <taxon>Agaricomycotina</taxon>
        <taxon>Agaricomycetes</taxon>
        <taxon>Agaricomycetidae</taxon>
        <taxon>Agaricales</taxon>
        <taxon>Marasmiineae</taxon>
        <taxon>Omphalotaceae</taxon>
        <taxon>Lentinula</taxon>
    </lineage>
</organism>
<keyword evidence="2 7" id="KW-0547">Nucleotide-binding</keyword>
<evidence type="ECO:0000256" key="7">
    <source>
        <dbReference type="PROSITE-ProRule" id="PRU10141"/>
    </source>
</evidence>
<evidence type="ECO:0000259" key="9">
    <source>
        <dbReference type="PROSITE" id="PS50011"/>
    </source>
</evidence>
<evidence type="ECO:0000313" key="10">
    <source>
        <dbReference type="EMBL" id="KAJ3989860.1"/>
    </source>
</evidence>